<proteinExistence type="predicted"/>
<dbReference type="EMBL" id="KV428207">
    <property type="protein sequence ID" value="KZT33976.1"/>
    <property type="molecule type" value="Genomic_DNA"/>
</dbReference>
<keyword evidence="2" id="KW-1185">Reference proteome</keyword>
<organism evidence="1 2">
    <name type="scientific">Sistotremastrum suecicum HHB10207 ss-3</name>
    <dbReference type="NCBI Taxonomy" id="1314776"/>
    <lineage>
        <taxon>Eukaryota</taxon>
        <taxon>Fungi</taxon>
        <taxon>Dikarya</taxon>
        <taxon>Basidiomycota</taxon>
        <taxon>Agaricomycotina</taxon>
        <taxon>Agaricomycetes</taxon>
        <taxon>Sistotremastrales</taxon>
        <taxon>Sistotremastraceae</taxon>
        <taxon>Sistotremastrum</taxon>
    </lineage>
</organism>
<accession>A0A165Z635</accession>
<dbReference type="Proteomes" id="UP000076798">
    <property type="component" value="Unassembled WGS sequence"/>
</dbReference>
<reference evidence="1 2" key="1">
    <citation type="journal article" date="2016" name="Mol. Biol. Evol.">
        <title>Comparative Genomics of Early-Diverging Mushroom-Forming Fungi Provides Insights into the Origins of Lignocellulose Decay Capabilities.</title>
        <authorList>
            <person name="Nagy L.G."/>
            <person name="Riley R."/>
            <person name="Tritt A."/>
            <person name="Adam C."/>
            <person name="Daum C."/>
            <person name="Floudas D."/>
            <person name="Sun H."/>
            <person name="Yadav J.S."/>
            <person name="Pangilinan J."/>
            <person name="Larsson K.H."/>
            <person name="Matsuura K."/>
            <person name="Barry K."/>
            <person name="Labutti K."/>
            <person name="Kuo R."/>
            <person name="Ohm R.A."/>
            <person name="Bhattacharya S.S."/>
            <person name="Shirouzu T."/>
            <person name="Yoshinaga Y."/>
            <person name="Martin F.M."/>
            <person name="Grigoriev I.V."/>
            <person name="Hibbett D.S."/>
        </authorList>
    </citation>
    <scope>NUCLEOTIDE SEQUENCE [LARGE SCALE GENOMIC DNA]</scope>
    <source>
        <strain evidence="1 2">HHB10207 ss-3</strain>
    </source>
</reference>
<dbReference type="AlphaFoldDB" id="A0A165Z635"/>
<sequence>MTMSAPEPFSWTKKKFLDLPPEIILKTMNGMGVEMSVRDVVNIAQTCSSLRKLVFENKSVILNTHNLHALSSPHGPPLKAMSSQELYARAVKSSTLSARLSKTESPLDCRSEVIYDLGKLTADLAEPERADHSHFFVYEDIVAFLLKDVLFVLRLGESGHVQEHVQVELAQRSSVGDRVEYQLTDDETSLLIASAGDEFGDTSPIQVHEVSIDPNSFGRTTCHLEVKNIPQSYFMITLRDPYLALVVMEEILIIDWRRKTAVRLQLLPQDPEGYEDLRDYVDQFTTVVFHPTEPLLVAFDSWRAQYQLAGIYLVDIPTDMSALTPEGDASHLTIRQIDSRKLPRPIIPHFHASVFPTGIFPSVSQSSWVLELFIQGRECRDFIPNDPDVEPDDGRGDVEVAQISLDLSEWTTTQPEILSENVIHHYRIDILNMRGNRFFGFTFPTDTVPGERQVIVPKFEDGHGYGTSWARLAIPASIPAAFEVSRYGPIHSPSSEMRSWQSAISCFDKTTGRLFVYLPDGLHVLQY</sequence>
<evidence type="ECO:0008006" key="3">
    <source>
        <dbReference type="Google" id="ProtNLM"/>
    </source>
</evidence>
<gene>
    <name evidence="1" type="ORF">SISSUDRAFT_1132205</name>
</gene>
<evidence type="ECO:0000313" key="2">
    <source>
        <dbReference type="Proteomes" id="UP000076798"/>
    </source>
</evidence>
<protein>
    <recommendedName>
        <fullName evidence="3">F-box domain-containing protein</fullName>
    </recommendedName>
</protein>
<evidence type="ECO:0000313" key="1">
    <source>
        <dbReference type="EMBL" id="KZT33976.1"/>
    </source>
</evidence>
<name>A0A165Z635_9AGAM</name>